<dbReference type="GO" id="GO:0004252">
    <property type="term" value="F:serine-type endopeptidase activity"/>
    <property type="evidence" value="ECO:0007669"/>
    <property type="project" value="InterPro"/>
</dbReference>
<feature type="signal peptide" evidence="5">
    <location>
        <begin position="1"/>
        <end position="34"/>
    </location>
</feature>
<dbReference type="InterPro" id="IPR051543">
    <property type="entry name" value="Serine_Peptidase_S9A"/>
</dbReference>
<keyword evidence="3" id="KW-0378">Hydrolase</keyword>
<dbReference type="InterPro" id="IPR002470">
    <property type="entry name" value="Peptidase_S9A"/>
</dbReference>
<dbReference type="PROSITE" id="PS51318">
    <property type="entry name" value="TAT"/>
    <property type="match status" value="1"/>
</dbReference>
<dbReference type="PRINTS" id="PR00862">
    <property type="entry name" value="PROLIGOPTASE"/>
</dbReference>
<dbReference type="Gene3D" id="2.130.10.120">
    <property type="entry name" value="Prolyl oligopeptidase, N-terminal domain"/>
    <property type="match status" value="1"/>
</dbReference>
<dbReference type="Pfam" id="PF00326">
    <property type="entry name" value="Peptidase_S9"/>
    <property type="match status" value="1"/>
</dbReference>
<keyword evidence="5" id="KW-0732">Signal</keyword>
<comment type="similarity">
    <text evidence="1">Belongs to the peptidase S9A family.</text>
</comment>
<dbReference type="Gene3D" id="3.40.50.1820">
    <property type="entry name" value="alpha/beta hydrolase"/>
    <property type="match status" value="1"/>
</dbReference>
<dbReference type="SUPFAM" id="SSF53474">
    <property type="entry name" value="alpha/beta-Hydrolases"/>
    <property type="match status" value="1"/>
</dbReference>
<reference evidence="8 9" key="1">
    <citation type="submission" date="2017-08" db="EMBL/GenBank/DDBJ databases">
        <title>Infants hospitalized years apart are colonized by the same room-sourced microbial strains.</title>
        <authorList>
            <person name="Brooks B."/>
            <person name="Olm M.R."/>
            <person name="Firek B.A."/>
            <person name="Baker R."/>
            <person name="Thomas B.C."/>
            <person name="Morowitz M.J."/>
            <person name="Banfield J.F."/>
        </authorList>
    </citation>
    <scope>NUCLEOTIDE SEQUENCE [LARGE SCALE GENOMIC DNA]</scope>
    <source>
        <strain evidence="8">S2_018_000_R3_119</strain>
    </source>
</reference>
<evidence type="ECO:0000256" key="4">
    <source>
        <dbReference type="ARBA" id="ARBA00022825"/>
    </source>
</evidence>
<dbReference type="InterPro" id="IPR001375">
    <property type="entry name" value="Peptidase_S9_cat"/>
</dbReference>
<keyword evidence="4" id="KW-0720">Serine protease</keyword>
<dbReference type="GO" id="GO:0006508">
    <property type="term" value="P:proteolysis"/>
    <property type="evidence" value="ECO:0007669"/>
    <property type="project" value="UniProtKB-KW"/>
</dbReference>
<feature type="domain" description="Peptidase S9 prolyl oligopeptidase catalytic" evidence="6">
    <location>
        <begin position="508"/>
        <end position="720"/>
    </location>
</feature>
<dbReference type="InterPro" id="IPR006311">
    <property type="entry name" value="TAT_signal"/>
</dbReference>
<dbReference type="PANTHER" id="PTHR11757:SF19">
    <property type="entry name" value="PROLYL ENDOPEPTIDASE-LIKE"/>
    <property type="match status" value="1"/>
</dbReference>
<dbReference type="PANTHER" id="PTHR11757">
    <property type="entry name" value="PROTEASE FAMILY S9A OLIGOPEPTIDASE"/>
    <property type="match status" value="1"/>
</dbReference>
<evidence type="ECO:0000313" key="9">
    <source>
        <dbReference type="Proteomes" id="UP000249555"/>
    </source>
</evidence>
<accession>A0A2W4Z685</accession>
<evidence type="ECO:0000256" key="5">
    <source>
        <dbReference type="SAM" id="SignalP"/>
    </source>
</evidence>
<dbReference type="InterPro" id="IPR023302">
    <property type="entry name" value="Pept_S9A_N"/>
</dbReference>
<dbReference type="SUPFAM" id="SSF50993">
    <property type="entry name" value="Peptidase/esterase 'gauge' domain"/>
    <property type="match status" value="1"/>
</dbReference>
<dbReference type="AlphaFoldDB" id="A0A2W4Z685"/>
<sequence>MSLATYPFALSRRRFLAEVGAVAILSGMTVPARAASGALPTPPITPRIPFVRTQVGRTRTDPYAWIKYVPAGGQRSIETLPAPVREHLLAENAYARAVLERVAADEAAFFKTMQARVPNGDAEPNLTRDGWAYDTAYPDGSHALYSRRRIGSSVVETLLDEAVRASGEAYYRTTGQQVSPDGTCYAWAEDVGGNDRHRICVRDIVSGAVRTLVDSDAYGYGGLIFSPSSDWLFWIWRDARNRPTRVYRTPVKGGARVLVYEEADPAIFMQVSRTAANGFVTITLSGPDTSEVRLIPVEGETDAPAVVWPRAEGRRYSIEEWNGDLVALIEDAAALDGRIARVDRGTFVERGDLVPHRGGTQILQMASFQGALVRLERRDVLPRMVLTLPGGEEREVTISGDAYALTIPIGQDHRGTTCRAMIETPASPPLWVDVDLASGRSKVIATQRIAGFDPARFEVRRLFATAADGARVPITLLTRKGAIADGTGPLLLYGYGAYGVSSEALFDVAPTVLVERGWSYAIAHVRGGSEKGRRWFLDGRLHAKHNSFGDFVACARHLIAERHAARDKVVSYGLSAGGLLVGASLNAAPELWAGVIGSVPFVDMLNTMSDADHPLVPLFRPDWGDPLSSATDYDYMASISPYENVRRAAYPPLLTTAGLKDDRVGYWEPAKLVAEVRARSTSASPAMLLTDMAAGHQASGGREAENRKMARFYAFAQGCVEGMFA</sequence>
<evidence type="ECO:0000256" key="2">
    <source>
        <dbReference type="ARBA" id="ARBA00022670"/>
    </source>
</evidence>
<feature type="domain" description="Peptidase S9A N-terminal" evidence="7">
    <location>
        <begin position="45"/>
        <end position="445"/>
    </location>
</feature>
<evidence type="ECO:0000259" key="6">
    <source>
        <dbReference type="Pfam" id="PF00326"/>
    </source>
</evidence>
<name>A0A2W4Z685_9SPHN</name>
<gene>
    <name evidence="8" type="ORF">DI640_04195</name>
</gene>
<protein>
    <submittedName>
        <fullName evidence="8">S9 family peptidase</fullName>
    </submittedName>
</protein>
<evidence type="ECO:0000256" key="3">
    <source>
        <dbReference type="ARBA" id="ARBA00022801"/>
    </source>
</evidence>
<evidence type="ECO:0000313" key="8">
    <source>
        <dbReference type="EMBL" id="PZO75972.1"/>
    </source>
</evidence>
<dbReference type="Pfam" id="PF02897">
    <property type="entry name" value="Peptidase_S9_N"/>
    <property type="match status" value="1"/>
</dbReference>
<keyword evidence="2" id="KW-0645">Protease</keyword>
<evidence type="ECO:0000259" key="7">
    <source>
        <dbReference type="Pfam" id="PF02897"/>
    </source>
</evidence>
<feature type="chain" id="PRO_5016181632" evidence="5">
    <location>
        <begin position="35"/>
        <end position="725"/>
    </location>
</feature>
<dbReference type="Proteomes" id="UP000249555">
    <property type="component" value="Unassembled WGS sequence"/>
</dbReference>
<dbReference type="InterPro" id="IPR029058">
    <property type="entry name" value="AB_hydrolase_fold"/>
</dbReference>
<proteinExistence type="inferred from homology"/>
<organism evidence="8 9">
    <name type="scientific">Sphingomonas taxi</name>
    <dbReference type="NCBI Taxonomy" id="1549858"/>
    <lineage>
        <taxon>Bacteria</taxon>
        <taxon>Pseudomonadati</taxon>
        <taxon>Pseudomonadota</taxon>
        <taxon>Alphaproteobacteria</taxon>
        <taxon>Sphingomonadales</taxon>
        <taxon>Sphingomonadaceae</taxon>
        <taxon>Sphingomonas</taxon>
    </lineage>
</organism>
<comment type="caution">
    <text evidence="8">The sequence shown here is derived from an EMBL/GenBank/DDBJ whole genome shotgun (WGS) entry which is preliminary data.</text>
</comment>
<dbReference type="EMBL" id="QFMX01000003">
    <property type="protein sequence ID" value="PZO75972.1"/>
    <property type="molecule type" value="Genomic_DNA"/>
</dbReference>
<evidence type="ECO:0000256" key="1">
    <source>
        <dbReference type="ARBA" id="ARBA00005228"/>
    </source>
</evidence>